<dbReference type="Proteomes" id="UP000734854">
    <property type="component" value="Unassembled WGS sequence"/>
</dbReference>
<dbReference type="GO" id="GO:0008270">
    <property type="term" value="F:zinc ion binding"/>
    <property type="evidence" value="ECO:0007669"/>
    <property type="project" value="UniProtKB-KW"/>
</dbReference>
<evidence type="ECO:0000256" key="3">
    <source>
        <dbReference type="ARBA" id="ARBA00022771"/>
    </source>
</evidence>
<reference evidence="9 10" key="1">
    <citation type="submission" date="2020-08" db="EMBL/GenBank/DDBJ databases">
        <title>Plant Genome Project.</title>
        <authorList>
            <person name="Zhang R.-G."/>
        </authorList>
    </citation>
    <scope>NUCLEOTIDE SEQUENCE [LARGE SCALE GENOMIC DNA]</scope>
    <source>
        <tissue evidence="9">Rhizome</tissue>
    </source>
</reference>
<dbReference type="Pfam" id="PF02148">
    <property type="entry name" value="zf-UBP"/>
    <property type="match status" value="1"/>
</dbReference>
<evidence type="ECO:0000256" key="1">
    <source>
        <dbReference type="ARBA" id="ARBA00009085"/>
    </source>
</evidence>
<dbReference type="EMBL" id="JACMSC010000004">
    <property type="protein sequence ID" value="KAG6526335.1"/>
    <property type="molecule type" value="Genomic_DNA"/>
</dbReference>
<accession>A0A8J5LQV2</accession>
<protein>
    <recommendedName>
        <fullName evidence="11">Ubiquitinyl hydrolase 1</fullName>
    </recommendedName>
</protein>
<dbReference type="InterPro" id="IPR001394">
    <property type="entry name" value="Peptidase_C19_UCH"/>
</dbReference>
<dbReference type="InterPro" id="IPR018200">
    <property type="entry name" value="USP_CS"/>
</dbReference>
<keyword evidence="10" id="KW-1185">Reference proteome</keyword>
<name>A0A8J5LQV2_ZINOF</name>
<dbReference type="SUPFAM" id="SSF57850">
    <property type="entry name" value="RING/U-box"/>
    <property type="match status" value="1"/>
</dbReference>
<dbReference type="InterPro" id="IPR001607">
    <property type="entry name" value="Znf_UBP"/>
</dbReference>
<dbReference type="InterPro" id="IPR013083">
    <property type="entry name" value="Znf_RING/FYVE/PHD"/>
</dbReference>
<organism evidence="9 10">
    <name type="scientific">Zingiber officinale</name>
    <name type="common">Ginger</name>
    <name type="synonym">Amomum zingiber</name>
    <dbReference type="NCBI Taxonomy" id="94328"/>
    <lineage>
        <taxon>Eukaryota</taxon>
        <taxon>Viridiplantae</taxon>
        <taxon>Streptophyta</taxon>
        <taxon>Embryophyta</taxon>
        <taxon>Tracheophyta</taxon>
        <taxon>Spermatophyta</taxon>
        <taxon>Magnoliopsida</taxon>
        <taxon>Liliopsida</taxon>
        <taxon>Zingiberales</taxon>
        <taxon>Zingiberaceae</taxon>
        <taxon>Zingiber</taxon>
    </lineage>
</organism>
<dbReference type="InterPro" id="IPR050185">
    <property type="entry name" value="Ub_carboxyl-term_hydrolase"/>
</dbReference>
<gene>
    <name evidence="9" type="ORF">ZIOFF_016318</name>
</gene>
<keyword evidence="3 5" id="KW-0863">Zinc-finger</keyword>
<dbReference type="Gene3D" id="3.30.40.10">
    <property type="entry name" value="Zinc/RING finger domain, C3HC4 (zinc finger)"/>
    <property type="match status" value="1"/>
</dbReference>
<dbReference type="Pfam" id="PF00443">
    <property type="entry name" value="UCH"/>
    <property type="match status" value="1"/>
</dbReference>
<feature type="compositionally biased region" description="Basic and acidic residues" evidence="6">
    <location>
        <begin position="79"/>
        <end position="94"/>
    </location>
</feature>
<proteinExistence type="inferred from homology"/>
<evidence type="ECO:0000259" key="7">
    <source>
        <dbReference type="PROSITE" id="PS50235"/>
    </source>
</evidence>
<dbReference type="InterPro" id="IPR038765">
    <property type="entry name" value="Papain-like_cys_pep_sf"/>
</dbReference>
<feature type="region of interest" description="Disordered" evidence="6">
    <location>
        <begin position="79"/>
        <end position="98"/>
    </location>
</feature>
<dbReference type="SUPFAM" id="SSF54001">
    <property type="entry name" value="Cysteine proteinases"/>
    <property type="match status" value="1"/>
</dbReference>
<comment type="caution">
    <text evidence="9">The sequence shown here is derived from an EMBL/GenBank/DDBJ whole genome shotgun (WGS) entry which is preliminary data.</text>
</comment>
<keyword evidence="4" id="KW-0862">Zinc</keyword>
<feature type="region of interest" description="Disordered" evidence="6">
    <location>
        <begin position="1"/>
        <end position="32"/>
    </location>
</feature>
<dbReference type="PROSITE" id="PS50235">
    <property type="entry name" value="USP_3"/>
    <property type="match status" value="1"/>
</dbReference>
<evidence type="ECO:0008006" key="11">
    <source>
        <dbReference type="Google" id="ProtNLM"/>
    </source>
</evidence>
<dbReference type="InterPro" id="IPR028889">
    <property type="entry name" value="USP"/>
</dbReference>
<evidence type="ECO:0000313" key="10">
    <source>
        <dbReference type="Proteomes" id="UP000734854"/>
    </source>
</evidence>
<evidence type="ECO:0000259" key="8">
    <source>
        <dbReference type="PROSITE" id="PS50271"/>
    </source>
</evidence>
<dbReference type="GO" id="GO:0004843">
    <property type="term" value="F:cysteine-type deubiquitinase activity"/>
    <property type="evidence" value="ECO:0007669"/>
    <property type="project" value="InterPro"/>
</dbReference>
<feature type="compositionally biased region" description="Low complexity" evidence="6">
    <location>
        <begin position="373"/>
        <end position="383"/>
    </location>
</feature>
<dbReference type="PANTHER" id="PTHR21646:SF39">
    <property type="entry name" value="UBIQUITIN CARBOXYL-TERMINAL HYDROLASE 16"/>
    <property type="match status" value="1"/>
</dbReference>
<dbReference type="PANTHER" id="PTHR21646">
    <property type="entry name" value="UBIQUITIN CARBOXYL-TERMINAL HYDROLASE"/>
    <property type="match status" value="1"/>
</dbReference>
<dbReference type="PROSITE" id="PS00973">
    <property type="entry name" value="USP_2"/>
    <property type="match status" value="1"/>
</dbReference>
<keyword evidence="2" id="KW-0479">Metal-binding</keyword>
<dbReference type="PROSITE" id="PS50271">
    <property type="entry name" value="ZF_UBP"/>
    <property type="match status" value="1"/>
</dbReference>
<dbReference type="GO" id="GO:0016579">
    <property type="term" value="P:protein deubiquitination"/>
    <property type="evidence" value="ECO:0007669"/>
    <property type="project" value="InterPro"/>
</dbReference>
<feature type="region of interest" description="Disordered" evidence="6">
    <location>
        <begin position="373"/>
        <end position="448"/>
    </location>
</feature>
<feature type="domain" description="USP" evidence="7">
    <location>
        <begin position="199"/>
        <end position="1013"/>
    </location>
</feature>
<comment type="similarity">
    <text evidence="1">Belongs to the peptidase C19 family.</text>
</comment>
<evidence type="ECO:0000256" key="4">
    <source>
        <dbReference type="ARBA" id="ARBA00022833"/>
    </source>
</evidence>
<dbReference type="Gene3D" id="3.90.70.10">
    <property type="entry name" value="Cysteine proteinases"/>
    <property type="match status" value="2"/>
</dbReference>
<evidence type="ECO:0000256" key="5">
    <source>
        <dbReference type="PROSITE-ProRule" id="PRU00502"/>
    </source>
</evidence>
<feature type="region of interest" description="Disordered" evidence="6">
    <location>
        <begin position="504"/>
        <end position="533"/>
    </location>
</feature>
<feature type="domain" description="UBP-type" evidence="8">
    <location>
        <begin position="40"/>
        <end position="178"/>
    </location>
</feature>
<sequence length="1013" mass="111654">MAKKVKSKRLNARGLHPRAANPGARGSGEDVDGEDAVAGGFCSHYSKDNAQLNQVLLGILSSDVAPTCEGCRDYPPAKRVGDKKGKQEKKREGGAKSPGVHPVWVCLGCNRCFCRGAVNDSVPYGHARRHWKQVHHDLMVRYDKPEIGWCFSCNSSIHIELPNADAEEEEAKSVGDDKRVKVLEAEPYTMNEEKGYVIRGLSNLGNTCFFNSVMQNLLAIDLLRQYMLNLNRPIGPLTMALKKLFSETSTGPTTKGVLNPKNLFGCICSKAPQFRGVLNPKNLFGCICSKAPQFRGYQQQDSHELLRCLLDGLHAEESNAGKEQDTDDQGSPNLESTLVDNVFGGQLSSTVRCVECGHSSTVHELFLDLSLPVPSKKSTSKKAPPSPPKRKPPPKERNKNRKFQEKANARGSVVLPQCGPEERVTSSVDYCESSDPPKTEENNNWGTAAPKTELDIAPEAEGSSWMDYLAEPTMTADALDFAIQSSHPPNTSQLFQNENKISVGSEVDNSPTQPKVSLDSNIDNVSRNDTSSSCVHDPGVILLPYKALDHITGVMFGFNSSQSPDNESSSGNLAEEPSVEAAAIADSEQVDVEFDGFGDLFNEPEVTSELKAETGMVEETPATLWINNSCEINQEVDNSENIVSIESCLTLFTNMELLSNEHAWYCEHCSEALSSDMITDETCKSDPLPTLGNTSMMKLQDEGDECTTEKTSLDFQVSYLHSTGLSNLGNRRTASVSAETELLSEKPDSEQKSYVGCDLDEAKFKNEAITAGNNKVFPDYISIGQTDKLNVMAEDQEFTDSRPKQIEGDKTASVKEEAQFSGHALAATLTNCPHDIGENLMNPCRNNKLAINLRKKCSNLSSQACPAQYIRVKKEEPAKKKFKRDATKRILISKTPPILTVHLKRFSQDACGRLSKLRGHVLFHEILDLRPYLDPRCEENENCIYSLFGVVVHSGGMAGGHYIAYVRGQRNSEKARKDVNSSSWFYASDAHIREASFSEVLQCEAYILFYEKM</sequence>
<evidence type="ECO:0000256" key="2">
    <source>
        <dbReference type="ARBA" id="ARBA00022723"/>
    </source>
</evidence>
<evidence type="ECO:0000256" key="6">
    <source>
        <dbReference type="SAM" id="MobiDB-lite"/>
    </source>
</evidence>
<feature type="compositionally biased region" description="Basic and acidic residues" evidence="6">
    <location>
        <begin position="393"/>
        <end position="408"/>
    </location>
</feature>
<evidence type="ECO:0000313" key="9">
    <source>
        <dbReference type="EMBL" id="KAG6526335.1"/>
    </source>
</evidence>
<feature type="compositionally biased region" description="Basic residues" evidence="6">
    <location>
        <begin position="1"/>
        <end position="11"/>
    </location>
</feature>
<dbReference type="PROSITE" id="PS00972">
    <property type="entry name" value="USP_1"/>
    <property type="match status" value="1"/>
</dbReference>
<dbReference type="AlphaFoldDB" id="A0A8J5LQV2"/>